<protein>
    <submittedName>
        <fullName evidence="1">Uncharacterized protein</fullName>
    </submittedName>
</protein>
<organism evidence="1 2">
    <name type="scientific">Pelomonas aquatica</name>
    <dbReference type="NCBI Taxonomy" id="431058"/>
    <lineage>
        <taxon>Bacteria</taxon>
        <taxon>Pseudomonadati</taxon>
        <taxon>Pseudomonadota</taxon>
        <taxon>Betaproteobacteria</taxon>
        <taxon>Burkholderiales</taxon>
        <taxon>Sphaerotilaceae</taxon>
        <taxon>Roseateles</taxon>
    </lineage>
</organism>
<dbReference type="RefSeq" id="WP_056875788.1">
    <property type="nucleotide sequence ID" value="NZ_JAVDXQ010000006.1"/>
</dbReference>
<sequence length="114" mass="13326">MTDRPTLLDHVAFFETEPEWVHPDGWHYGARFSTRRGDDRVIATVAPDEGEFSFEWWQGELLRARLHCVRVNRWEIVSTGATELLRVGFSDESVRSCELQLKPHVRVEWGMAWA</sequence>
<gene>
    <name evidence="1" type="ORF">J2X16_004175</name>
</gene>
<evidence type="ECO:0000313" key="2">
    <source>
        <dbReference type="Proteomes" id="UP001180536"/>
    </source>
</evidence>
<reference evidence="1 2" key="1">
    <citation type="submission" date="2023-07" db="EMBL/GenBank/DDBJ databases">
        <title>Sorghum-associated microbial communities from plants grown in Nebraska, USA.</title>
        <authorList>
            <person name="Schachtman D."/>
        </authorList>
    </citation>
    <scope>NUCLEOTIDE SEQUENCE [LARGE SCALE GENOMIC DNA]</scope>
    <source>
        <strain evidence="1 2">BE310</strain>
    </source>
</reference>
<evidence type="ECO:0000313" key="1">
    <source>
        <dbReference type="EMBL" id="MDR7298807.1"/>
    </source>
</evidence>
<dbReference type="EMBL" id="JAVDXQ010000006">
    <property type="protein sequence ID" value="MDR7298807.1"/>
    <property type="molecule type" value="Genomic_DNA"/>
</dbReference>
<proteinExistence type="predicted"/>
<keyword evidence="2" id="KW-1185">Reference proteome</keyword>
<dbReference type="Proteomes" id="UP001180536">
    <property type="component" value="Unassembled WGS sequence"/>
</dbReference>
<accession>A0ABU1ZDV1</accession>
<comment type="caution">
    <text evidence="1">The sequence shown here is derived from an EMBL/GenBank/DDBJ whole genome shotgun (WGS) entry which is preliminary data.</text>
</comment>
<name>A0ABU1ZDV1_9BURK</name>